<sequence length="327" mass="36632">MSDNTETKIVNGHELKDRVRRLFENHAPNIAVAFWGEGATEGLGLDKSPKGRIVCNLAMGGTNPKEIEKLMQFHDVRHCDTLHSKVYLGARTAIVGSSNASANGLSLQGASCDGWIETNIVTGSRNICAELADWFDNLWQDEESREITTEDLQKAYKVWSSRRRSGFRDKKIEGDLVRRILHHPEDFSATRLFVTLYGEGEVSAAAQNALEHENKNHSAGLELDCFENWDEIEPDADHICFHVGPRDGVRYDGVFTVPPGPPIRNIDENNSITLCWKTDSQHLTSEGSMHMKAAVKTWLKDNPLDEARCIPIEEFIPALRKSSDAYT</sequence>
<evidence type="ECO:0000313" key="2">
    <source>
        <dbReference type="Proteomes" id="UP000004703"/>
    </source>
</evidence>
<evidence type="ECO:0000313" key="1">
    <source>
        <dbReference type="EMBL" id="RMX61898.1"/>
    </source>
</evidence>
<dbReference type="CDD" id="cd09117">
    <property type="entry name" value="PLDc_Bfil_DEXD_like"/>
    <property type="match status" value="1"/>
</dbReference>
<dbReference type="Gene3D" id="3.30.870.10">
    <property type="entry name" value="Endonuclease Chain A"/>
    <property type="match status" value="1"/>
</dbReference>
<reference evidence="1 2" key="2">
    <citation type="submission" date="2013-04" db="EMBL/GenBank/DDBJ databases">
        <authorList>
            <person name="Fiebig A."/>
            <person name="Pradella S."/>
            <person name="Wagner-Doebler I."/>
        </authorList>
    </citation>
    <scope>NUCLEOTIDE SEQUENCE [LARGE SCALE GENOMIC DNA]</scope>
    <source>
        <strain evidence="2">DSM 17067 / NCIMB 14079 / DFL-11</strain>
    </source>
</reference>
<dbReference type="Proteomes" id="UP000004703">
    <property type="component" value="Chromosome"/>
</dbReference>
<accession>A0A5E8UWS9</accession>
<organism evidence="1 2">
    <name type="scientific">Roseibium alexandrii (strain DSM 17067 / NCIMB 14079 / DFL-11)</name>
    <name type="common">Labrenzia alexandrii</name>
    <dbReference type="NCBI Taxonomy" id="244592"/>
    <lineage>
        <taxon>Bacteria</taxon>
        <taxon>Pseudomonadati</taxon>
        <taxon>Pseudomonadota</taxon>
        <taxon>Alphaproteobacteria</taxon>
        <taxon>Hyphomicrobiales</taxon>
        <taxon>Stappiaceae</taxon>
        <taxon>Roseibium</taxon>
    </lineage>
</organism>
<comment type="caution">
    <text evidence="1">The sequence shown here is derived from an EMBL/GenBank/DDBJ whole genome shotgun (WGS) entry which is preliminary data.</text>
</comment>
<dbReference type="AlphaFoldDB" id="A0A5E8UWS9"/>
<protein>
    <submittedName>
        <fullName evidence="1">Uncharacterized protein</fullName>
    </submittedName>
</protein>
<dbReference type="EMBL" id="ACCU02000002">
    <property type="protein sequence ID" value="RMX61898.1"/>
    <property type="molecule type" value="Genomic_DNA"/>
</dbReference>
<gene>
    <name evidence="1" type="ORF">SADFL11_00006280</name>
</gene>
<reference evidence="1 2" key="1">
    <citation type="submission" date="2008-01" db="EMBL/GenBank/DDBJ databases">
        <authorList>
            <person name="Wagner-Dobler I."/>
            <person name="Ferriera S."/>
            <person name="Johnson J."/>
            <person name="Kravitz S."/>
            <person name="Beeson K."/>
            <person name="Sutton G."/>
            <person name="Rogers Y.-H."/>
            <person name="Friedman R."/>
            <person name="Frazier M."/>
            <person name="Venter J.C."/>
        </authorList>
    </citation>
    <scope>NUCLEOTIDE SEQUENCE [LARGE SCALE GENOMIC DNA]</scope>
    <source>
        <strain evidence="2">DSM 17067 / NCIMB 14079 / DFL-11</strain>
    </source>
</reference>
<proteinExistence type="predicted"/>
<name>A0A5E8UWS9_ROSAD</name>